<evidence type="ECO:0000256" key="9">
    <source>
        <dbReference type="HAMAP-Rule" id="MF_01375"/>
    </source>
</evidence>
<evidence type="ECO:0000313" key="11">
    <source>
        <dbReference type="Proteomes" id="UP000287447"/>
    </source>
</evidence>
<dbReference type="RefSeq" id="WP_127767705.1">
    <property type="nucleotide sequence ID" value="NZ_SADE01000004.1"/>
</dbReference>
<dbReference type="Gene3D" id="1.10.150.240">
    <property type="entry name" value="Putative phosphatase, domain 2"/>
    <property type="match status" value="1"/>
</dbReference>
<comment type="catalytic activity">
    <reaction evidence="6 9">
        <text>phosphonoacetaldehyde + H2O = acetaldehyde + phosphate + H(+)</text>
        <dbReference type="Rhea" id="RHEA:18905"/>
        <dbReference type="ChEBI" id="CHEBI:15343"/>
        <dbReference type="ChEBI" id="CHEBI:15377"/>
        <dbReference type="ChEBI" id="CHEBI:15378"/>
        <dbReference type="ChEBI" id="CHEBI:43474"/>
        <dbReference type="ChEBI" id="CHEBI:58383"/>
        <dbReference type="EC" id="3.11.1.1"/>
    </reaction>
</comment>
<dbReference type="GO" id="GO:0000287">
    <property type="term" value="F:magnesium ion binding"/>
    <property type="evidence" value="ECO:0007669"/>
    <property type="project" value="UniProtKB-UniRule"/>
</dbReference>
<dbReference type="FunFam" id="1.10.150.240:FF:000006">
    <property type="entry name" value="Phosphonoacetaldehyde hydrolase"/>
    <property type="match status" value="1"/>
</dbReference>
<dbReference type="InterPro" id="IPR050155">
    <property type="entry name" value="HAD-like_hydrolase_sf"/>
</dbReference>
<evidence type="ECO:0000256" key="4">
    <source>
        <dbReference type="ARBA" id="ARBA00022842"/>
    </source>
</evidence>
<sequence>MSNGTAGNFTGPVEAIIFDNAGTIVDFGCIAPVMAFVEIFKRRDVDITVAEAREPMGAAKRDHIVQLVAMPRVAEAWKQAHGDAPTEADVDAMYADFLPLQVQCLTDYSTVIPGTPDLFANLRKEGVGIATTTGYPSEVMDVLSAKLAEQGIVPDAMVCASDVAHGRPYPDMCLTAAMKAGVKNVKACVNVDDSAPGLEAGLAAGMWTVGLACSGNEVGLSYDEWTALSDGERDTHFARARKGLDATGAHYVVPTIGDLAPVLADINRRLAAGEKP</sequence>
<evidence type="ECO:0000256" key="5">
    <source>
        <dbReference type="ARBA" id="ARBA00023270"/>
    </source>
</evidence>
<evidence type="ECO:0000256" key="8">
    <source>
        <dbReference type="ARBA" id="ARBA00066472"/>
    </source>
</evidence>
<keyword evidence="2 9" id="KW-0479">Metal-binding</keyword>
<comment type="cofactor">
    <cofactor evidence="9">
        <name>Mg(2+)</name>
        <dbReference type="ChEBI" id="CHEBI:18420"/>
    </cofactor>
    <text evidence="9">Binds 1 Mg(2+) ion per subunit.</text>
</comment>
<keyword evidence="5 9" id="KW-0704">Schiff base</keyword>
<feature type="binding site" evidence="9">
    <location>
        <position position="193"/>
    </location>
    <ligand>
        <name>Mg(2+)</name>
        <dbReference type="ChEBI" id="CHEBI:18420"/>
    </ligand>
</feature>
<dbReference type="GO" id="GO:0005829">
    <property type="term" value="C:cytosol"/>
    <property type="evidence" value="ECO:0007669"/>
    <property type="project" value="TreeGrafter"/>
</dbReference>
<dbReference type="InterPro" id="IPR006323">
    <property type="entry name" value="Phosphonoacetald_hydro"/>
</dbReference>
<dbReference type="OrthoDB" id="5504491at2"/>
<reference evidence="11" key="1">
    <citation type="submission" date="2019-01" db="EMBL/GenBank/DDBJ databases">
        <title>Gri0909 isolated from a small marine red alga.</title>
        <authorList>
            <person name="Kim J."/>
            <person name="Jeong S.E."/>
            <person name="Jeon C.O."/>
        </authorList>
    </citation>
    <scope>NUCLEOTIDE SEQUENCE [LARGE SCALE GENOMIC DNA]</scope>
    <source>
        <strain evidence="11">Gri0909</strain>
    </source>
</reference>
<dbReference type="Pfam" id="PF00702">
    <property type="entry name" value="Hydrolase"/>
    <property type="match status" value="1"/>
</dbReference>
<name>A0A3S2WNY1_9PROT</name>
<evidence type="ECO:0000256" key="1">
    <source>
        <dbReference type="ARBA" id="ARBA00011738"/>
    </source>
</evidence>
<dbReference type="InterPro" id="IPR006439">
    <property type="entry name" value="HAD-SF_hydro_IA"/>
</dbReference>
<feature type="active site" description="Nucleophile" evidence="9">
    <location>
        <position position="19"/>
    </location>
</feature>
<dbReference type="SFLD" id="SFLDG01135">
    <property type="entry name" value="C1.5.6:_HAD__Beta-PGM__Phospha"/>
    <property type="match status" value="1"/>
</dbReference>
<dbReference type="SFLD" id="SFLDG01129">
    <property type="entry name" value="C1.5:_HAD__Beta-PGM__Phosphata"/>
    <property type="match status" value="1"/>
</dbReference>
<comment type="function">
    <text evidence="7 9">Involved in phosphonate degradation.</text>
</comment>
<evidence type="ECO:0000313" key="10">
    <source>
        <dbReference type="EMBL" id="RVU33675.1"/>
    </source>
</evidence>
<dbReference type="Gene3D" id="3.40.50.1000">
    <property type="entry name" value="HAD superfamily/HAD-like"/>
    <property type="match status" value="1"/>
</dbReference>
<gene>
    <name evidence="9" type="primary">phnX</name>
    <name evidence="10" type="ORF">EOI86_21205</name>
</gene>
<organism evidence="10 11">
    <name type="scientific">Hwanghaeella grinnelliae</name>
    <dbReference type="NCBI Taxonomy" id="2500179"/>
    <lineage>
        <taxon>Bacteria</taxon>
        <taxon>Pseudomonadati</taxon>
        <taxon>Pseudomonadota</taxon>
        <taxon>Alphaproteobacteria</taxon>
        <taxon>Rhodospirillales</taxon>
        <taxon>Rhodospirillaceae</taxon>
        <taxon>Hwanghaeella</taxon>
    </lineage>
</organism>
<keyword evidence="11" id="KW-1185">Reference proteome</keyword>
<keyword evidence="3 9" id="KW-0378">Hydrolase</keyword>
<dbReference type="NCBIfam" id="TIGR01509">
    <property type="entry name" value="HAD-SF-IA-v3"/>
    <property type="match status" value="1"/>
</dbReference>
<evidence type="ECO:0000256" key="7">
    <source>
        <dbReference type="ARBA" id="ARBA00056573"/>
    </source>
</evidence>
<dbReference type="InterPro" id="IPR036412">
    <property type="entry name" value="HAD-like_sf"/>
</dbReference>
<comment type="similarity">
    <text evidence="9">Belongs to the HAD-like hydrolase superfamily. PhnX family.</text>
</comment>
<protein>
    <recommendedName>
        <fullName evidence="8 9">Phosphonoacetaldehyde hydrolase</fullName>
        <shortName evidence="9">Phosphonatase</shortName>
        <ecNumber evidence="8 9">3.11.1.1</ecNumber>
    </recommendedName>
    <alternativeName>
        <fullName evidence="9">Phosphonoacetaldehyde phosphonohydrolase</fullName>
    </alternativeName>
</protein>
<feature type="active site" description="Schiff-base intermediate with substrate" evidence="9">
    <location>
        <position position="60"/>
    </location>
</feature>
<proteinExistence type="inferred from homology"/>
<dbReference type="GO" id="GO:0008967">
    <property type="term" value="F:phosphoglycolate phosphatase activity"/>
    <property type="evidence" value="ECO:0007669"/>
    <property type="project" value="TreeGrafter"/>
</dbReference>
<dbReference type="EMBL" id="SADE01000004">
    <property type="protein sequence ID" value="RVU33675.1"/>
    <property type="molecule type" value="Genomic_DNA"/>
</dbReference>
<dbReference type="GO" id="GO:0019700">
    <property type="term" value="P:organic phosphonate catabolic process"/>
    <property type="evidence" value="ECO:0007669"/>
    <property type="project" value="InterPro"/>
</dbReference>
<feature type="binding site" evidence="9">
    <location>
        <position position="19"/>
    </location>
    <ligand>
        <name>Mg(2+)</name>
        <dbReference type="ChEBI" id="CHEBI:18420"/>
    </ligand>
</feature>
<keyword evidence="4 9" id="KW-0460">Magnesium</keyword>
<dbReference type="PANTHER" id="PTHR43434:SF19">
    <property type="entry name" value="PHOSPHONOACETALDEHYDE HYDROLASE"/>
    <property type="match status" value="1"/>
</dbReference>
<dbReference type="Proteomes" id="UP000287447">
    <property type="component" value="Unassembled WGS sequence"/>
</dbReference>
<evidence type="ECO:0000256" key="3">
    <source>
        <dbReference type="ARBA" id="ARBA00022801"/>
    </source>
</evidence>
<feature type="binding site" evidence="9">
    <location>
        <position position="21"/>
    </location>
    <ligand>
        <name>Mg(2+)</name>
        <dbReference type="ChEBI" id="CHEBI:18420"/>
    </ligand>
</feature>
<dbReference type="GO" id="GO:0050194">
    <property type="term" value="F:phosphonoacetaldehyde hydrolase activity"/>
    <property type="evidence" value="ECO:0007669"/>
    <property type="project" value="UniProtKB-UniRule"/>
</dbReference>
<dbReference type="EC" id="3.11.1.1" evidence="8 9"/>
<dbReference type="InterPro" id="IPR023214">
    <property type="entry name" value="HAD_sf"/>
</dbReference>
<dbReference type="InterPro" id="IPR023198">
    <property type="entry name" value="PGP-like_dom2"/>
</dbReference>
<dbReference type="HAMAP" id="MF_01375">
    <property type="entry name" value="PhnX"/>
    <property type="match status" value="1"/>
</dbReference>
<dbReference type="SFLD" id="SFLDS00003">
    <property type="entry name" value="Haloacid_Dehalogenase"/>
    <property type="match status" value="1"/>
</dbReference>
<comment type="subunit">
    <text evidence="1 9">Homodimer.</text>
</comment>
<comment type="caution">
    <text evidence="10">The sequence shown here is derived from an EMBL/GenBank/DDBJ whole genome shotgun (WGS) entry which is preliminary data.</text>
</comment>
<dbReference type="PANTHER" id="PTHR43434">
    <property type="entry name" value="PHOSPHOGLYCOLATE PHOSPHATASE"/>
    <property type="match status" value="1"/>
</dbReference>
<dbReference type="SUPFAM" id="SSF56784">
    <property type="entry name" value="HAD-like"/>
    <property type="match status" value="1"/>
</dbReference>
<dbReference type="AlphaFoldDB" id="A0A3S2WNY1"/>
<evidence type="ECO:0000256" key="6">
    <source>
        <dbReference type="ARBA" id="ARBA00052005"/>
    </source>
</evidence>
<evidence type="ECO:0000256" key="2">
    <source>
        <dbReference type="ARBA" id="ARBA00022723"/>
    </source>
</evidence>
<accession>A0A3S2WNY1</accession>
<dbReference type="NCBIfam" id="TIGR01422">
    <property type="entry name" value="phosphonatase"/>
    <property type="match status" value="1"/>
</dbReference>
<dbReference type="GO" id="GO:0006281">
    <property type="term" value="P:DNA repair"/>
    <property type="evidence" value="ECO:0007669"/>
    <property type="project" value="TreeGrafter"/>
</dbReference>